<evidence type="ECO:0000256" key="6">
    <source>
        <dbReference type="ARBA" id="ARBA00023002"/>
    </source>
</evidence>
<dbReference type="GO" id="GO:0006730">
    <property type="term" value="P:one-carbon metabolic process"/>
    <property type="evidence" value="ECO:0007669"/>
    <property type="project" value="UniProtKB-KW"/>
</dbReference>
<evidence type="ECO:0000256" key="5">
    <source>
        <dbReference type="ARBA" id="ARBA00022857"/>
    </source>
</evidence>
<evidence type="ECO:0000313" key="11">
    <source>
        <dbReference type="Proteomes" id="UP000248021"/>
    </source>
</evidence>
<evidence type="ECO:0000256" key="1">
    <source>
        <dbReference type="ARBA" id="ARBA00004903"/>
    </source>
</evidence>
<evidence type="ECO:0000256" key="7">
    <source>
        <dbReference type="ARBA" id="ARBA00025067"/>
    </source>
</evidence>
<dbReference type="Pfam" id="PF00186">
    <property type="entry name" value="DHFR_1"/>
    <property type="match status" value="1"/>
</dbReference>
<dbReference type="GO" id="GO:0046654">
    <property type="term" value="P:tetrahydrofolate biosynthetic process"/>
    <property type="evidence" value="ECO:0007669"/>
    <property type="project" value="UniProtKB-UniPathway"/>
</dbReference>
<accession>A0A2V3U0L9</accession>
<dbReference type="InterPro" id="IPR024072">
    <property type="entry name" value="DHFR-like_dom_sf"/>
</dbReference>
<comment type="pathway">
    <text evidence="1 8">Cofactor biosynthesis; tetrahydrofolate biosynthesis; 5,6,7,8-tetrahydrofolate from 7,8-dihydrofolate: step 1/1.</text>
</comment>
<evidence type="ECO:0000256" key="8">
    <source>
        <dbReference type="PIRNR" id="PIRNR000194"/>
    </source>
</evidence>
<dbReference type="GO" id="GO:0004146">
    <property type="term" value="F:dihydrofolate reductase activity"/>
    <property type="evidence" value="ECO:0007669"/>
    <property type="project" value="UniProtKB-EC"/>
</dbReference>
<keyword evidence="6 8" id="KW-0560">Oxidoreductase</keyword>
<sequence>MIAAVADNGVIGDGNRLLWHLRTDLQRFRGLTQGRPLLMGRKTYDSIGRPLPGRAIVVLTRDVAFAPEGVAVAHDLADALRRAEAAAERLGADTVMVAGGGEIYALTLHLAARLHLTRVHAAPDGDTVFPTFDPCDFRETLREEHLAGPHDDHAFTFIDYVRRG</sequence>
<proteinExistence type="inferred from homology"/>
<evidence type="ECO:0000256" key="3">
    <source>
        <dbReference type="ARBA" id="ARBA00012856"/>
    </source>
</evidence>
<dbReference type="PRINTS" id="PR00070">
    <property type="entry name" value="DHFR"/>
</dbReference>
<keyword evidence="11" id="KW-1185">Reference proteome</keyword>
<comment type="similarity">
    <text evidence="2 8">Belongs to the dihydrofolate reductase family.</text>
</comment>
<evidence type="ECO:0000256" key="2">
    <source>
        <dbReference type="ARBA" id="ARBA00009539"/>
    </source>
</evidence>
<dbReference type="GO" id="GO:0046655">
    <property type="term" value="P:folic acid metabolic process"/>
    <property type="evidence" value="ECO:0007669"/>
    <property type="project" value="TreeGrafter"/>
</dbReference>
<dbReference type="AlphaFoldDB" id="A0A2V3U0L9"/>
<comment type="function">
    <text evidence="7 8">Key enzyme in folate metabolism. Catalyzes an essential reaction for de novo glycine and purine synthesis, and for DNA precursor synthesis.</text>
</comment>
<dbReference type="EMBL" id="QJJK01000009">
    <property type="protein sequence ID" value="PXW55845.1"/>
    <property type="molecule type" value="Genomic_DNA"/>
</dbReference>
<reference evidence="10 11" key="1">
    <citation type="submission" date="2018-05" db="EMBL/GenBank/DDBJ databases">
        <title>Genomic Encyclopedia of Type Strains, Phase IV (KMG-IV): sequencing the most valuable type-strain genomes for metagenomic binning, comparative biology and taxonomic classification.</title>
        <authorList>
            <person name="Goeker M."/>
        </authorList>
    </citation>
    <scope>NUCLEOTIDE SEQUENCE [LARGE SCALE GENOMIC DNA]</scope>
    <source>
        <strain evidence="10 11">DSM 6462</strain>
    </source>
</reference>
<dbReference type="SUPFAM" id="SSF53597">
    <property type="entry name" value="Dihydrofolate reductase-like"/>
    <property type="match status" value="1"/>
</dbReference>
<name>A0A2V3U0L9_9HYPH</name>
<dbReference type="PANTHER" id="PTHR48069">
    <property type="entry name" value="DIHYDROFOLATE REDUCTASE"/>
    <property type="match status" value="1"/>
</dbReference>
<dbReference type="GO" id="GO:0050661">
    <property type="term" value="F:NADP binding"/>
    <property type="evidence" value="ECO:0007669"/>
    <property type="project" value="InterPro"/>
</dbReference>
<feature type="domain" description="DHFR" evidence="9">
    <location>
        <begin position="1"/>
        <end position="162"/>
    </location>
</feature>
<dbReference type="PIRSF" id="PIRSF000194">
    <property type="entry name" value="DHFR"/>
    <property type="match status" value="1"/>
</dbReference>
<organism evidence="10 11">
    <name type="scientific">Chelatococcus asaccharovorans</name>
    <dbReference type="NCBI Taxonomy" id="28210"/>
    <lineage>
        <taxon>Bacteria</taxon>
        <taxon>Pseudomonadati</taxon>
        <taxon>Pseudomonadota</taxon>
        <taxon>Alphaproteobacteria</taxon>
        <taxon>Hyphomicrobiales</taxon>
        <taxon>Chelatococcaceae</taxon>
        <taxon>Chelatococcus</taxon>
    </lineage>
</organism>
<dbReference type="GO" id="GO:0046452">
    <property type="term" value="P:dihydrofolate metabolic process"/>
    <property type="evidence" value="ECO:0007669"/>
    <property type="project" value="TreeGrafter"/>
</dbReference>
<dbReference type="PROSITE" id="PS51330">
    <property type="entry name" value="DHFR_2"/>
    <property type="match status" value="1"/>
</dbReference>
<dbReference type="GO" id="GO:0005829">
    <property type="term" value="C:cytosol"/>
    <property type="evidence" value="ECO:0007669"/>
    <property type="project" value="TreeGrafter"/>
</dbReference>
<comment type="catalytic activity">
    <reaction evidence="8">
        <text>(6S)-5,6,7,8-tetrahydrofolate + NADP(+) = 7,8-dihydrofolate + NADPH + H(+)</text>
        <dbReference type="Rhea" id="RHEA:15009"/>
        <dbReference type="ChEBI" id="CHEBI:15378"/>
        <dbReference type="ChEBI" id="CHEBI:57451"/>
        <dbReference type="ChEBI" id="CHEBI:57453"/>
        <dbReference type="ChEBI" id="CHEBI:57783"/>
        <dbReference type="ChEBI" id="CHEBI:58349"/>
        <dbReference type="EC" id="1.5.1.3"/>
    </reaction>
</comment>
<keyword evidence="4 8" id="KW-0554">One-carbon metabolism</keyword>
<evidence type="ECO:0000259" key="9">
    <source>
        <dbReference type="PROSITE" id="PS51330"/>
    </source>
</evidence>
<comment type="caution">
    <text evidence="10">The sequence shown here is derived from an EMBL/GenBank/DDBJ whole genome shotgun (WGS) entry which is preliminary data.</text>
</comment>
<dbReference type="InterPro" id="IPR012259">
    <property type="entry name" value="DHFR"/>
</dbReference>
<protein>
    <recommendedName>
        <fullName evidence="3 8">Dihydrofolate reductase</fullName>
        <ecNumber evidence="3 8">1.5.1.3</ecNumber>
    </recommendedName>
</protein>
<dbReference type="InterPro" id="IPR001796">
    <property type="entry name" value="DHFR_dom"/>
</dbReference>
<dbReference type="CDD" id="cd00209">
    <property type="entry name" value="DHFR"/>
    <property type="match status" value="1"/>
</dbReference>
<dbReference type="Proteomes" id="UP000248021">
    <property type="component" value="Unassembled WGS sequence"/>
</dbReference>
<evidence type="ECO:0000256" key="4">
    <source>
        <dbReference type="ARBA" id="ARBA00022563"/>
    </source>
</evidence>
<dbReference type="UniPathway" id="UPA00077">
    <property type="reaction ID" value="UER00158"/>
</dbReference>
<gene>
    <name evidence="10" type="ORF">C7450_109258</name>
</gene>
<dbReference type="Gene3D" id="3.40.430.10">
    <property type="entry name" value="Dihydrofolate Reductase, subunit A"/>
    <property type="match status" value="1"/>
</dbReference>
<keyword evidence="5 8" id="KW-0521">NADP</keyword>
<dbReference type="EC" id="1.5.1.3" evidence="3 8"/>
<dbReference type="PANTHER" id="PTHR48069:SF3">
    <property type="entry name" value="DIHYDROFOLATE REDUCTASE"/>
    <property type="match status" value="1"/>
</dbReference>
<evidence type="ECO:0000313" key="10">
    <source>
        <dbReference type="EMBL" id="PXW55845.1"/>
    </source>
</evidence>